<feature type="compositionally biased region" description="Acidic residues" evidence="1">
    <location>
        <begin position="162"/>
        <end position="182"/>
    </location>
</feature>
<feature type="region of interest" description="Disordered" evidence="1">
    <location>
        <begin position="285"/>
        <end position="311"/>
    </location>
</feature>
<feature type="region of interest" description="Disordered" evidence="1">
    <location>
        <begin position="141"/>
        <end position="190"/>
    </location>
</feature>
<evidence type="ECO:0000256" key="2">
    <source>
        <dbReference type="SAM" id="Phobius"/>
    </source>
</evidence>
<protein>
    <submittedName>
        <fullName evidence="3">Uncharacterized protein</fullName>
    </submittedName>
</protein>
<dbReference type="Proteomes" id="UP000593574">
    <property type="component" value="Unassembled WGS sequence"/>
</dbReference>
<organism evidence="3 4">
    <name type="scientific">Gossypium laxum</name>
    <dbReference type="NCBI Taxonomy" id="34288"/>
    <lineage>
        <taxon>Eukaryota</taxon>
        <taxon>Viridiplantae</taxon>
        <taxon>Streptophyta</taxon>
        <taxon>Embryophyta</taxon>
        <taxon>Tracheophyta</taxon>
        <taxon>Spermatophyta</taxon>
        <taxon>Magnoliopsida</taxon>
        <taxon>eudicotyledons</taxon>
        <taxon>Gunneridae</taxon>
        <taxon>Pentapetalae</taxon>
        <taxon>rosids</taxon>
        <taxon>malvids</taxon>
        <taxon>Malvales</taxon>
        <taxon>Malvaceae</taxon>
        <taxon>Malvoideae</taxon>
        <taxon>Gossypium</taxon>
    </lineage>
</organism>
<feature type="transmembrane region" description="Helical" evidence="2">
    <location>
        <begin position="20"/>
        <end position="38"/>
    </location>
</feature>
<dbReference type="AlphaFoldDB" id="A0A7J9AHV7"/>
<dbReference type="PANTHER" id="PTHR34947">
    <property type="entry name" value="TRANSMEMBRANE PROTEIN"/>
    <property type="match status" value="1"/>
</dbReference>
<name>A0A7J9AHV7_9ROSI</name>
<proteinExistence type="predicted"/>
<comment type="caution">
    <text evidence="3">The sequence shown here is derived from an EMBL/GenBank/DDBJ whole genome shotgun (WGS) entry which is preliminary data.</text>
</comment>
<sequence>MDEREEHAEKKVEAVGKYHFLRNTLQIVVWVSFLSIFLCHSSGMAYSLFPHSFNVYFSTFLFSFFTHTVERKYMFILCNGILAFVAKSSVCSRSESDNNGSLALQISTPPTQTKPSVTDDVGAAEYDQHVPLDVAEAEETGDAYENEAEEQAEHETESLVKEEEEEEEEESEGSLIVEDADGEGYKEREKRWCGKQEERVGGVGAKEELPISMSTEELNRKIEDGSGGAVGGNNSGSNELFPIWSRAGDIFSEQRVAFFETVSKGTDLRNELRVSQRLAGGCIDGERGGTAGRNGREDGETIFHDGKRLMS</sequence>
<keyword evidence="2" id="KW-0812">Transmembrane</keyword>
<feature type="compositionally biased region" description="Basic and acidic residues" evidence="1">
    <location>
        <begin position="294"/>
        <end position="311"/>
    </location>
</feature>
<feature type="compositionally biased region" description="Acidic residues" evidence="1">
    <location>
        <begin position="141"/>
        <end position="150"/>
    </location>
</feature>
<dbReference type="PANTHER" id="PTHR34947:SF4">
    <property type="entry name" value="TRANSMEMBRANE PROTEIN"/>
    <property type="match status" value="1"/>
</dbReference>
<keyword evidence="2" id="KW-1133">Transmembrane helix</keyword>
<reference evidence="3 4" key="1">
    <citation type="journal article" date="2019" name="Genome Biol. Evol.">
        <title>Insights into the evolution of the New World diploid cottons (Gossypium, subgenus Houzingenia) based on genome sequencing.</title>
        <authorList>
            <person name="Grover C.E."/>
            <person name="Arick M.A. 2nd"/>
            <person name="Thrash A."/>
            <person name="Conover J.L."/>
            <person name="Sanders W.S."/>
            <person name="Peterson D.G."/>
            <person name="Frelichowski J.E."/>
            <person name="Scheffler J.A."/>
            <person name="Scheffler B.E."/>
            <person name="Wendel J.F."/>
        </authorList>
    </citation>
    <scope>NUCLEOTIDE SEQUENCE [LARGE SCALE GENOMIC DNA]</scope>
    <source>
        <strain evidence="3">4</strain>
        <tissue evidence="3">Leaf</tissue>
    </source>
</reference>
<dbReference type="EMBL" id="JABEZV010000010">
    <property type="protein sequence ID" value="MBA0723580.1"/>
    <property type="molecule type" value="Genomic_DNA"/>
</dbReference>
<accession>A0A7J9AHV7</accession>
<evidence type="ECO:0000313" key="4">
    <source>
        <dbReference type="Proteomes" id="UP000593574"/>
    </source>
</evidence>
<feature type="compositionally biased region" description="Basic and acidic residues" evidence="1">
    <location>
        <begin position="151"/>
        <end position="161"/>
    </location>
</feature>
<evidence type="ECO:0000256" key="1">
    <source>
        <dbReference type="SAM" id="MobiDB-lite"/>
    </source>
</evidence>
<keyword evidence="2" id="KW-0472">Membrane</keyword>
<evidence type="ECO:0000313" key="3">
    <source>
        <dbReference type="EMBL" id="MBA0723580.1"/>
    </source>
</evidence>
<keyword evidence="4" id="KW-1185">Reference proteome</keyword>
<gene>
    <name evidence="3" type="ORF">Golax_004150</name>
</gene>